<dbReference type="InterPro" id="IPR023606">
    <property type="entry name" value="CoA-Trfase_III_dom_1_sf"/>
</dbReference>
<evidence type="ECO:0000313" key="4">
    <source>
        <dbReference type="Proteomes" id="UP001064782"/>
    </source>
</evidence>
<dbReference type="GO" id="GO:0008410">
    <property type="term" value="F:CoA-transferase activity"/>
    <property type="evidence" value="ECO:0007669"/>
    <property type="project" value="TreeGrafter"/>
</dbReference>
<accession>A0A9P3Q8A4</accession>
<dbReference type="InterPro" id="IPR044855">
    <property type="entry name" value="CoA-Trfase_III_dom3_sf"/>
</dbReference>
<dbReference type="EMBL" id="BRXE01000070">
    <property type="protein sequence ID" value="GLB85039.1"/>
    <property type="molecule type" value="Genomic_DNA"/>
</dbReference>
<reference evidence="3" key="1">
    <citation type="submission" date="2022-08" db="EMBL/GenBank/DDBJ databases">
        <title>Mycobacterium kiyosense sp. nov., scotochromogenic slow-glowing species isolated from respiratory specimens.</title>
        <authorList>
            <person name="Fukano H."/>
            <person name="Kazumi Y."/>
            <person name="Sakagami N."/>
            <person name="Ato M."/>
            <person name="Mitarai S."/>
            <person name="Hoshino Y."/>
        </authorList>
    </citation>
    <scope>NUCLEOTIDE SEQUENCE</scope>
    <source>
        <strain evidence="3">1413</strain>
        <strain evidence="2">SRL2020-028</strain>
    </source>
</reference>
<comment type="caution">
    <text evidence="3">The sequence shown here is derived from an EMBL/GenBank/DDBJ whole genome shotgun (WGS) entry which is preliminary data.</text>
</comment>
<proteinExistence type="predicted"/>
<dbReference type="GeneID" id="83628687"/>
<dbReference type="PANTHER" id="PTHR48207:SF4">
    <property type="entry name" value="BLL6097 PROTEIN"/>
    <property type="match status" value="1"/>
</dbReference>
<evidence type="ECO:0000313" key="3">
    <source>
        <dbReference type="EMBL" id="GLD30487.1"/>
    </source>
</evidence>
<dbReference type="SUPFAM" id="SSF89796">
    <property type="entry name" value="CoA-transferase family III (CaiB/BaiF)"/>
    <property type="match status" value="1"/>
</dbReference>
<evidence type="ECO:0000256" key="1">
    <source>
        <dbReference type="ARBA" id="ARBA00022679"/>
    </source>
</evidence>
<sequence length="389" mass="41811">MADSGFGPLAGVRVVDLTAMVMGPYCTQIMADMGADVIKIEPPQGDDTRYVSVGPARGMSGVFVNVNRGKRGITLDLKSDAGQTALRALIERADVFIHSMRAKAIARLGLAYADVAAINPGIVYTNCYGYSRRGPNRDLPAYDDTIQAACGVPAVQQQLTGEANFAGTILADKVAGLTALYATTMALFHRERTGEGQEVEIGMFEAMASFMLVEHANGAVFDPPLSPAVYPRAVAPNRRPYRTSDGYIAALVYNDKHWAAFVDAVRPAWASDRYATLEGRAAQIDTVYALLGETFAQRTTQEWLDLLRELEIPASALSSPAELLDDPQLDAVGFFETVDTPNGPVRFPGVPTWFSRTPGRVAGPAPELGADTAEVLEQLGLAPVDQLRE</sequence>
<evidence type="ECO:0000313" key="2">
    <source>
        <dbReference type="EMBL" id="GLB85039.1"/>
    </source>
</evidence>
<dbReference type="InterPro" id="IPR003673">
    <property type="entry name" value="CoA-Trfase_fam_III"/>
</dbReference>
<keyword evidence="4" id="KW-1185">Reference proteome</keyword>
<dbReference type="PANTHER" id="PTHR48207">
    <property type="entry name" value="SUCCINATE--HYDROXYMETHYLGLUTARATE COA-TRANSFERASE"/>
    <property type="match status" value="1"/>
</dbReference>
<dbReference type="RefSeq" id="WP_255731134.1">
    <property type="nucleotide sequence ID" value="NZ_BRXE01000070.1"/>
</dbReference>
<dbReference type="Gene3D" id="3.40.50.10540">
    <property type="entry name" value="Crotonobetainyl-coa:carnitine coa-transferase, domain 1"/>
    <property type="match status" value="1"/>
</dbReference>
<dbReference type="Gene3D" id="3.30.1540.10">
    <property type="entry name" value="formyl-coa transferase, domain 3"/>
    <property type="match status" value="1"/>
</dbReference>
<organism evidence="3 4">
    <name type="scientific">Mycobacterium kiyosense</name>
    <dbReference type="NCBI Taxonomy" id="2871094"/>
    <lineage>
        <taxon>Bacteria</taxon>
        <taxon>Bacillati</taxon>
        <taxon>Actinomycetota</taxon>
        <taxon>Actinomycetes</taxon>
        <taxon>Mycobacteriales</taxon>
        <taxon>Mycobacteriaceae</taxon>
        <taxon>Mycobacterium</taxon>
    </lineage>
</organism>
<dbReference type="InterPro" id="IPR050483">
    <property type="entry name" value="CoA-transferase_III_domain"/>
</dbReference>
<dbReference type="Proteomes" id="UP001064782">
    <property type="component" value="Unassembled WGS sequence"/>
</dbReference>
<name>A0A9P3Q8A4_9MYCO</name>
<dbReference type="Proteomes" id="UP001165663">
    <property type="component" value="Unassembled WGS sequence"/>
</dbReference>
<protein>
    <submittedName>
        <fullName evidence="3">CoA transferase</fullName>
    </submittedName>
</protein>
<gene>
    <name evidence="3" type="ORF">Mkiyose1413_23700</name>
    <name evidence="2" type="ORF">SRL2020028_42950</name>
</gene>
<dbReference type="AlphaFoldDB" id="A0A9P3Q8A4"/>
<keyword evidence="1 3" id="KW-0808">Transferase</keyword>
<dbReference type="EMBL" id="BRZI01000014">
    <property type="protein sequence ID" value="GLD30487.1"/>
    <property type="molecule type" value="Genomic_DNA"/>
</dbReference>
<dbReference type="Pfam" id="PF02515">
    <property type="entry name" value="CoA_transf_3"/>
    <property type="match status" value="1"/>
</dbReference>